<accession>A0A2P2PS21</accession>
<dbReference type="EMBL" id="GGEC01077052">
    <property type="protein sequence ID" value="MBX57536.1"/>
    <property type="molecule type" value="Transcribed_RNA"/>
</dbReference>
<evidence type="ECO:0000313" key="2">
    <source>
        <dbReference type="EMBL" id="MBX57536.1"/>
    </source>
</evidence>
<protein>
    <submittedName>
        <fullName evidence="2">Uncharacterized protein</fullName>
    </submittedName>
</protein>
<keyword evidence="1" id="KW-1133">Transmembrane helix</keyword>
<reference evidence="2" key="1">
    <citation type="submission" date="2018-02" db="EMBL/GenBank/DDBJ databases">
        <title>Rhizophora mucronata_Transcriptome.</title>
        <authorList>
            <person name="Meera S.P."/>
            <person name="Sreeshan A."/>
            <person name="Augustine A."/>
        </authorList>
    </citation>
    <scope>NUCLEOTIDE SEQUENCE</scope>
    <source>
        <tissue evidence="2">Leaf</tissue>
    </source>
</reference>
<dbReference type="AlphaFoldDB" id="A0A2P2PS21"/>
<sequence>MFSITCMNAKVIFQLFFFQVLSMFLFSLN</sequence>
<evidence type="ECO:0000256" key="1">
    <source>
        <dbReference type="SAM" id="Phobius"/>
    </source>
</evidence>
<organism evidence="2">
    <name type="scientific">Rhizophora mucronata</name>
    <name type="common">Asiatic mangrove</name>
    <dbReference type="NCBI Taxonomy" id="61149"/>
    <lineage>
        <taxon>Eukaryota</taxon>
        <taxon>Viridiplantae</taxon>
        <taxon>Streptophyta</taxon>
        <taxon>Embryophyta</taxon>
        <taxon>Tracheophyta</taxon>
        <taxon>Spermatophyta</taxon>
        <taxon>Magnoliopsida</taxon>
        <taxon>eudicotyledons</taxon>
        <taxon>Gunneridae</taxon>
        <taxon>Pentapetalae</taxon>
        <taxon>rosids</taxon>
        <taxon>fabids</taxon>
        <taxon>Malpighiales</taxon>
        <taxon>Rhizophoraceae</taxon>
        <taxon>Rhizophora</taxon>
    </lineage>
</organism>
<keyword evidence="1" id="KW-0812">Transmembrane</keyword>
<keyword evidence="1" id="KW-0472">Membrane</keyword>
<feature type="transmembrane region" description="Helical" evidence="1">
    <location>
        <begin position="12"/>
        <end position="28"/>
    </location>
</feature>
<proteinExistence type="predicted"/>
<name>A0A2P2PS21_RHIMU</name>